<dbReference type="AlphaFoldDB" id="A0A1S8MTC2"/>
<dbReference type="GO" id="GO:0046872">
    <property type="term" value="F:metal ion binding"/>
    <property type="evidence" value="ECO:0007669"/>
    <property type="project" value="UniProtKB-KW"/>
</dbReference>
<dbReference type="GO" id="GO:0008168">
    <property type="term" value="F:methyltransferase activity"/>
    <property type="evidence" value="ECO:0007669"/>
    <property type="project" value="UniProtKB-UniRule"/>
</dbReference>
<dbReference type="PROSITE" id="PS50970">
    <property type="entry name" value="HCY"/>
    <property type="match status" value="1"/>
</dbReference>
<keyword evidence="3" id="KW-0862">Zinc</keyword>
<evidence type="ECO:0000256" key="3">
    <source>
        <dbReference type="PROSITE-ProRule" id="PRU00333"/>
    </source>
</evidence>
<dbReference type="InterPro" id="IPR003726">
    <property type="entry name" value="HCY_dom"/>
</dbReference>
<dbReference type="PANTHER" id="PTHR11103:SF18">
    <property type="entry name" value="SLR1189 PROTEIN"/>
    <property type="match status" value="1"/>
</dbReference>
<name>A0A1S8MTC2_CLOSA</name>
<feature type="domain" description="Hcy-binding" evidence="4">
    <location>
        <begin position="2"/>
        <end position="307"/>
    </location>
</feature>
<dbReference type="RefSeq" id="WP_077866956.1">
    <property type="nucleotide sequence ID" value="NZ_LZYZ01000008.1"/>
</dbReference>
<evidence type="ECO:0000256" key="2">
    <source>
        <dbReference type="ARBA" id="ARBA00022679"/>
    </source>
</evidence>
<feature type="binding site" evidence="3">
    <location>
        <position position="292"/>
    </location>
    <ligand>
        <name>Zn(2+)</name>
        <dbReference type="ChEBI" id="CHEBI:29105"/>
    </ligand>
</feature>
<evidence type="ECO:0000256" key="1">
    <source>
        <dbReference type="ARBA" id="ARBA00022603"/>
    </source>
</evidence>
<organism evidence="5 6">
    <name type="scientific">Clostridium saccharobutylicum</name>
    <dbReference type="NCBI Taxonomy" id="169679"/>
    <lineage>
        <taxon>Bacteria</taxon>
        <taxon>Bacillati</taxon>
        <taxon>Bacillota</taxon>
        <taxon>Clostridia</taxon>
        <taxon>Eubacteriales</taxon>
        <taxon>Clostridiaceae</taxon>
        <taxon>Clostridium</taxon>
    </lineage>
</organism>
<comment type="cofactor">
    <cofactor evidence="3">
        <name>Zn(2+)</name>
        <dbReference type="ChEBI" id="CHEBI:29105"/>
    </cofactor>
</comment>
<gene>
    <name evidence="5" type="ORF">CLOSAC_39470</name>
</gene>
<dbReference type="Proteomes" id="UP000191154">
    <property type="component" value="Unassembled WGS sequence"/>
</dbReference>
<protein>
    <submittedName>
        <fullName evidence="5">Homocysteine methyltransferase</fullName>
    </submittedName>
</protein>
<evidence type="ECO:0000259" key="4">
    <source>
        <dbReference type="PROSITE" id="PS50970"/>
    </source>
</evidence>
<dbReference type="InterPro" id="IPR036589">
    <property type="entry name" value="HCY_dom_sf"/>
</dbReference>
<accession>A0A1S8MTC2</accession>
<keyword evidence="1 3" id="KW-0489">Methyltransferase</keyword>
<evidence type="ECO:0000313" key="5">
    <source>
        <dbReference type="EMBL" id="OOM07418.1"/>
    </source>
</evidence>
<dbReference type="GO" id="GO:0032259">
    <property type="term" value="P:methylation"/>
    <property type="evidence" value="ECO:0007669"/>
    <property type="project" value="UniProtKB-KW"/>
</dbReference>
<reference evidence="5 6" key="1">
    <citation type="submission" date="2016-05" db="EMBL/GenBank/DDBJ databases">
        <title>Microbial solvent formation.</title>
        <authorList>
            <person name="Poehlein A."/>
            <person name="Montoya Solano J.D."/>
            <person name="Flitsch S."/>
            <person name="Krabben P."/>
            <person name="Duerre P."/>
            <person name="Daniel R."/>
        </authorList>
    </citation>
    <scope>NUCLEOTIDE SEQUENCE [LARGE SCALE GENOMIC DNA]</scope>
    <source>
        <strain evidence="5 6">L1-8</strain>
    </source>
</reference>
<feature type="binding site" evidence="3">
    <location>
        <position position="220"/>
    </location>
    <ligand>
        <name>Zn(2+)</name>
        <dbReference type="ChEBI" id="CHEBI:29105"/>
    </ligand>
</feature>
<dbReference type="Pfam" id="PF02574">
    <property type="entry name" value="S-methyl_trans"/>
    <property type="match status" value="1"/>
</dbReference>
<keyword evidence="2 3" id="KW-0808">Transferase</keyword>
<dbReference type="Gene3D" id="3.20.20.330">
    <property type="entry name" value="Homocysteine-binding-like domain"/>
    <property type="match status" value="1"/>
</dbReference>
<feature type="binding site" evidence="3">
    <location>
        <position position="293"/>
    </location>
    <ligand>
        <name>Zn(2+)</name>
        <dbReference type="ChEBI" id="CHEBI:29105"/>
    </ligand>
</feature>
<proteinExistence type="predicted"/>
<comment type="caution">
    <text evidence="5">The sequence shown here is derived from an EMBL/GenBank/DDBJ whole genome shotgun (WGS) entry which is preliminary data.</text>
</comment>
<dbReference type="EMBL" id="LZYZ01000008">
    <property type="protein sequence ID" value="OOM07418.1"/>
    <property type="molecule type" value="Genomic_DNA"/>
</dbReference>
<sequence>MEKFEDVFVKEKYILMEGALSERLKREYNILGDKDIALAGHIYNENKKQALAELFKQYLNIAKKYDMSIMITTPTRRANKDRVSNSIFNKKNVIEDNVNFLKQLRQETGANAYIGGLMGCKGDAYSKNNHLDKKSAFEFHLWQAKLFKDANVDFLYAGIMPTLPEAIGMAKAMESTGLPYIISFMIKKDGKLLDGTTINDAIVNIDNSINRKPLCYMTNCVHPEILNSALAQEFNVTSIVKNRFKGIQANTSKLCPEELDNSVELKTSDSISLANDIINLYNKFNLKIFGGCCGTDNTHIEEIAKRLNL</sequence>
<dbReference type="SUPFAM" id="SSF82282">
    <property type="entry name" value="Homocysteine S-methyltransferase"/>
    <property type="match status" value="1"/>
</dbReference>
<dbReference type="PANTHER" id="PTHR11103">
    <property type="entry name" value="SLR1189 PROTEIN"/>
    <property type="match status" value="1"/>
</dbReference>
<evidence type="ECO:0000313" key="6">
    <source>
        <dbReference type="Proteomes" id="UP000191154"/>
    </source>
</evidence>
<keyword evidence="3" id="KW-0479">Metal-binding</keyword>